<dbReference type="PANTHER" id="PTHR10970:SF2">
    <property type="entry name" value="CLUSTERIN-LIKE PROTEIN 1"/>
    <property type="match status" value="1"/>
</dbReference>
<dbReference type="SMART" id="SM00035">
    <property type="entry name" value="CLa"/>
    <property type="match status" value="1"/>
</dbReference>
<reference evidence="13 14" key="2">
    <citation type="journal article" date="2021" name="J. Hered.">
        <title>Feather Gene Expression Elucidates the Developmental Basis of Plumage Iridescence in African Starlings.</title>
        <authorList>
            <person name="Rubenstein D.R."/>
            <person name="Corvelo A."/>
            <person name="MacManes M.D."/>
            <person name="Maia R."/>
            <person name="Narzisi G."/>
            <person name="Rousaki A."/>
            <person name="Vandenabeele P."/>
            <person name="Shawkey M.D."/>
            <person name="Solomon J."/>
        </authorList>
    </citation>
    <scope>NUCLEOTIDE SEQUENCE [LARGE SCALE GENOMIC DNA]</scope>
    <source>
        <strain evidence="13">SS15</strain>
    </source>
</reference>
<evidence type="ECO:0000313" key="12">
    <source>
        <dbReference type="EMBL" id="KAG0123886.1"/>
    </source>
</evidence>
<dbReference type="SMART" id="SM00030">
    <property type="entry name" value="CLb"/>
    <property type="match status" value="1"/>
</dbReference>
<feature type="domain" description="Clusterin C-terminal" evidence="11">
    <location>
        <begin position="414"/>
        <end position="618"/>
    </location>
</feature>
<evidence type="ECO:0000256" key="9">
    <source>
        <dbReference type="SAM" id="Coils"/>
    </source>
</evidence>
<accession>A0A835NX34</accession>
<evidence type="ECO:0000259" key="11">
    <source>
        <dbReference type="SMART" id="SM00035"/>
    </source>
</evidence>
<dbReference type="GO" id="GO:0005634">
    <property type="term" value="C:nucleus"/>
    <property type="evidence" value="ECO:0007669"/>
    <property type="project" value="TreeGrafter"/>
</dbReference>
<feature type="coiled-coil region" evidence="9">
    <location>
        <begin position="253"/>
        <end position="287"/>
    </location>
</feature>
<dbReference type="GO" id="GO:0051787">
    <property type="term" value="F:misfolded protein binding"/>
    <property type="evidence" value="ECO:0007669"/>
    <property type="project" value="TreeGrafter"/>
</dbReference>
<comment type="similarity">
    <text evidence="2">Belongs to the clusterin family.</text>
</comment>
<keyword evidence="3" id="KW-0964">Secreted</keyword>
<evidence type="ECO:0000313" key="14">
    <source>
        <dbReference type="Proteomes" id="UP000618051"/>
    </source>
</evidence>
<proteinExistence type="inferred from homology"/>
<dbReference type="PANTHER" id="PTHR10970">
    <property type="entry name" value="CLUSTERIN"/>
    <property type="match status" value="1"/>
</dbReference>
<dbReference type="Pfam" id="PF01093">
    <property type="entry name" value="Clusterin"/>
    <property type="match status" value="1"/>
</dbReference>
<dbReference type="OrthoDB" id="9894485at2759"/>
<protein>
    <recommendedName>
        <fullName evidence="8">Clusterin-like protein 1</fullName>
    </recommendedName>
</protein>
<feature type="non-terminal residue" evidence="12">
    <location>
        <position position="1"/>
    </location>
</feature>
<dbReference type="InterPro" id="IPR016014">
    <property type="entry name" value="Clusterin_N"/>
</dbReference>
<comment type="subcellular location">
    <subcellularLocation>
        <location evidence="1">Secreted</location>
    </subcellularLocation>
</comment>
<dbReference type="Proteomes" id="UP000618051">
    <property type="component" value="Unassembled WGS sequence"/>
</dbReference>
<keyword evidence="4" id="KW-0732">Signal</keyword>
<evidence type="ECO:0000256" key="7">
    <source>
        <dbReference type="ARBA" id="ARBA00023180"/>
    </source>
</evidence>
<name>A0A835NX34_9PASS</name>
<comment type="caution">
    <text evidence="12">The sequence shown here is derived from an EMBL/GenBank/DDBJ whole genome shotgun (WGS) entry which is preliminary data.</text>
</comment>
<reference evidence="12" key="1">
    <citation type="submission" date="2020-10" db="EMBL/GenBank/DDBJ databases">
        <title>Feather gene expression reveals the developmental basis of iridescence in African starlings.</title>
        <authorList>
            <person name="Rubenstein D.R."/>
        </authorList>
    </citation>
    <scope>NUCLEOTIDE SEQUENCE</scope>
    <source>
        <strain evidence="12">SS15</strain>
        <tissue evidence="12">Liver</tissue>
    </source>
</reference>
<evidence type="ECO:0000256" key="1">
    <source>
        <dbReference type="ARBA" id="ARBA00004613"/>
    </source>
</evidence>
<keyword evidence="6" id="KW-1015">Disulfide bond</keyword>
<evidence type="ECO:0000256" key="4">
    <source>
        <dbReference type="ARBA" id="ARBA00022729"/>
    </source>
</evidence>
<keyword evidence="14" id="KW-1185">Reference proteome</keyword>
<evidence type="ECO:0000259" key="10">
    <source>
        <dbReference type="SMART" id="SM00030"/>
    </source>
</evidence>
<dbReference type="EMBL" id="JADDUC010000026">
    <property type="protein sequence ID" value="KAG0123886.1"/>
    <property type="molecule type" value="Genomic_DNA"/>
</dbReference>
<dbReference type="InterPro" id="IPR016015">
    <property type="entry name" value="Clusterin_C"/>
</dbReference>
<organism evidence="12">
    <name type="scientific">Lamprotornis superbus</name>
    <dbReference type="NCBI Taxonomy" id="245042"/>
    <lineage>
        <taxon>Eukaryota</taxon>
        <taxon>Metazoa</taxon>
        <taxon>Chordata</taxon>
        <taxon>Craniata</taxon>
        <taxon>Vertebrata</taxon>
        <taxon>Euteleostomi</taxon>
        <taxon>Archelosauria</taxon>
        <taxon>Archosauria</taxon>
        <taxon>Dinosauria</taxon>
        <taxon>Saurischia</taxon>
        <taxon>Theropoda</taxon>
        <taxon>Coelurosauria</taxon>
        <taxon>Aves</taxon>
        <taxon>Neognathae</taxon>
        <taxon>Neoaves</taxon>
        <taxon>Telluraves</taxon>
        <taxon>Australaves</taxon>
        <taxon>Passeriformes</taxon>
        <taxon>Sturnidae</taxon>
        <taxon>Lamprotornis</taxon>
    </lineage>
</organism>
<evidence type="ECO:0000256" key="6">
    <source>
        <dbReference type="ARBA" id="ARBA00023157"/>
    </source>
</evidence>
<sequence length="618" mass="71140">MARLMDIRSGVFVANKDALRQFALAQLIGAVVGSRCFLKIHTAICAQEFWMTGNIFCYQSFPNGPQHPEHSPESIRNSIVFLGNLEHNEMEEQDLGGPSYKEIRKPWRGEMEVPLSQCGTLAAGTLAQERSSQKTPAPWTAIESQTTVSPKVKSNTMEDLTRQKATDYRKVAVPKKNMRSSWIFIIHVLCLRGHQCAPTKQEEMNLRDNLKQLSEVGEKYVDEEVKKALIGIKQMKIMMERNEDKHIDLMKTLKKSSEEKQQALRLMDEVKAKLEEEERQCQVSLKNLWDECESCLESTCMRYYTTCKHGVSTFKRKVEDFLRKIPPLIFTFHEEQGKDIQSNEKPEKEDTQLVKMENLFSQLLSDVGSIFDRSFIFFKHMQKEFDQSFQTYFMSDLDLSESPSMPALPEVTTRIDSSQRGWGMPGFLQVVFDFSRTVFEGVSEVITDVFDEYRDYRRDVPEQTKGKSGMFSKIVSGRQRLQCRELRENSSGCPQFHERCQKCQDNLLHDCPNVPELHIKFDEAFKLVNLSGEQYEQILQVVRHHTEDTSYLLNKMKERFGWVSELSNMTIGPENIFNIVKVVPGDPSSKDETVVDVNILTSPTFTIKVPPNLDPKSP</sequence>
<dbReference type="GO" id="GO:0005615">
    <property type="term" value="C:extracellular space"/>
    <property type="evidence" value="ECO:0007669"/>
    <property type="project" value="TreeGrafter"/>
</dbReference>
<keyword evidence="7" id="KW-0325">Glycoprotein</keyword>
<evidence type="ECO:0000256" key="8">
    <source>
        <dbReference type="ARBA" id="ARBA00039843"/>
    </source>
</evidence>
<evidence type="ECO:0000313" key="13">
    <source>
        <dbReference type="EMBL" id="KAI1243320.1"/>
    </source>
</evidence>
<gene>
    <name evidence="13" type="ORF">IHE44_0000915</name>
    <name evidence="12" type="ORF">IHE44_007037</name>
</gene>
<keyword evidence="5 9" id="KW-0175">Coiled coil</keyword>
<reference evidence="13" key="3">
    <citation type="submission" date="2022-01" db="EMBL/GenBank/DDBJ databases">
        <authorList>
            <person name="Rubenstein D.R."/>
        </authorList>
    </citation>
    <scope>NUCLEOTIDE SEQUENCE</scope>
    <source>
        <strain evidence="13">SS15</strain>
        <tissue evidence="13">Liver</tissue>
    </source>
</reference>
<dbReference type="AlphaFoldDB" id="A0A835NX34"/>
<evidence type="ECO:0000256" key="3">
    <source>
        <dbReference type="ARBA" id="ARBA00022525"/>
    </source>
</evidence>
<evidence type="ECO:0000256" key="2">
    <source>
        <dbReference type="ARBA" id="ARBA00010069"/>
    </source>
</evidence>
<feature type="domain" description="Clusterin N-terminal" evidence="10">
    <location>
        <begin position="202"/>
        <end position="410"/>
    </location>
</feature>
<evidence type="ECO:0000256" key="5">
    <source>
        <dbReference type="ARBA" id="ARBA00023054"/>
    </source>
</evidence>
<dbReference type="InterPro" id="IPR000753">
    <property type="entry name" value="Clusterin-like"/>
</dbReference>
<dbReference type="EMBL" id="JADDUC020000001">
    <property type="protein sequence ID" value="KAI1243320.1"/>
    <property type="molecule type" value="Genomic_DNA"/>
</dbReference>